<dbReference type="Proteomes" id="UP000053240">
    <property type="component" value="Unassembled WGS sequence"/>
</dbReference>
<proteinExistence type="predicted"/>
<reference evidence="2 3" key="1">
    <citation type="journal article" date="2015" name="Nat. Commun.">
        <title>Outbred genome sequencing and CRISPR/Cas9 gene editing in butterflies.</title>
        <authorList>
            <person name="Li X."/>
            <person name="Fan D."/>
            <person name="Zhang W."/>
            <person name="Liu G."/>
            <person name="Zhang L."/>
            <person name="Zhao L."/>
            <person name="Fang X."/>
            <person name="Chen L."/>
            <person name="Dong Y."/>
            <person name="Chen Y."/>
            <person name="Ding Y."/>
            <person name="Zhao R."/>
            <person name="Feng M."/>
            <person name="Zhu Y."/>
            <person name="Feng Y."/>
            <person name="Jiang X."/>
            <person name="Zhu D."/>
            <person name="Xiang H."/>
            <person name="Feng X."/>
            <person name="Li S."/>
            <person name="Wang J."/>
            <person name="Zhang G."/>
            <person name="Kronforst M.R."/>
            <person name="Wang W."/>
        </authorList>
    </citation>
    <scope>NUCLEOTIDE SEQUENCE [LARGE SCALE GENOMIC DNA]</scope>
    <source>
        <strain evidence="2">Ya'a_city_454_Pm</strain>
        <tissue evidence="2">Whole body</tissue>
    </source>
</reference>
<feature type="region of interest" description="Disordered" evidence="1">
    <location>
        <begin position="150"/>
        <end position="173"/>
    </location>
</feature>
<protein>
    <submittedName>
        <fullName evidence="2">Uncharacterized protein</fullName>
    </submittedName>
</protein>
<feature type="compositionally biased region" description="Basic and acidic residues" evidence="1">
    <location>
        <begin position="10"/>
        <end position="20"/>
    </location>
</feature>
<evidence type="ECO:0000313" key="2">
    <source>
        <dbReference type="EMBL" id="KPJ09041.1"/>
    </source>
</evidence>
<feature type="compositionally biased region" description="Polar residues" evidence="1">
    <location>
        <begin position="161"/>
        <end position="173"/>
    </location>
</feature>
<feature type="compositionally biased region" description="Polar residues" evidence="1">
    <location>
        <begin position="256"/>
        <end position="287"/>
    </location>
</feature>
<keyword evidence="3" id="KW-1185">Reference proteome</keyword>
<feature type="region of interest" description="Disordered" evidence="1">
    <location>
        <begin position="1"/>
        <end position="20"/>
    </location>
</feature>
<evidence type="ECO:0000313" key="3">
    <source>
        <dbReference type="Proteomes" id="UP000053240"/>
    </source>
</evidence>
<evidence type="ECO:0000256" key="1">
    <source>
        <dbReference type="SAM" id="MobiDB-lite"/>
    </source>
</evidence>
<dbReference type="InParanoid" id="A0A194QZL9"/>
<dbReference type="EMBL" id="KQ461108">
    <property type="protein sequence ID" value="KPJ09041.1"/>
    <property type="molecule type" value="Genomic_DNA"/>
</dbReference>
<feature type="region of interest" description="Disordered" evidence="1">
    <location>
        <begin position="240"/>
        <end position="320"/>
    </location>
</feature>
<organism evidence="2 3">
    <name type="scientific">Papilio machaon</name>
    <name type="common">Old World swallowtail butterfly</name>
    <dbReference type="NCBI Taxonomy" id="76193"/>
    <lineage>
        <taxon>Eukaryota</taxon>
        <taxon>Metazoa</taxon>
        <taxon>Ecdysozoa</taxon>
        <taxon>Arthropoda</taxon>
        <taxon>Hexapoda</taxon>
        <taxon>Insecta</taxon>
        <taxon>Pterygota</taxon>
        <taxon>Neoptera</taxon>
        <taxon>Endopterygota</taxon>
        <taxon>Lepidoptera</taxon>
        <taxon>Glossata</taxon>
        <taxon>Ditrysia</taxon>
        <taxon>Papilionoidea</taxon>
        <taxon>Papilionidae</taxon>
        <taxon>Papilioninae</taxon>
        <taxon>Papilio</taxon>
    </lineage>
</organism>
<feature type="compositionally biased region" description="Low complexity" evidence="1">
    <location>
        <begin position="288"/>
        <end position="306"/>
    </location>
</feature>
<feature type="compositionally biased region" description="Basic and acidic residues" evidence="1">
    <location>
        <begin position="150"/>
        <end position="160"/>
    </location>
</feature>
<sequence>MDKSKHRTGKKMDKNNCKEKSPLFVSDVKNLKENLKIKEILRTVKMNSSMRLKSPQNNKAMNNKDLNDNHDCFERCSQEQQDHMVDELNPSATNHNVITSTLNVDTETSDNDLQNNEGIKVTIYDVSDTCTESNDSSVSCVLSENCSESKESKINDEKTETNNNANEVTSSRKPINNIAALKPRDRKLSLDQTILSRRSGLSQSELDLNLIGKSPLERKSSFFRKKMDNFLKNTTEIFKRQSQSVKSQTTERRGSKSISLQSLTDKSYPSNGYNNDSTLQIPQEIRNSATSLSTMARSSSMASSISPEGVEQDSPSDSQTILFTNQPLGDYSSNSVNNLNESYAPDSLLKSRAISMSSGLDAPQGRLRRKASKSNRVTWLASEGLTNYFKRVMQDEKSREVQSCHSYQDFSSIPEHASYGPTTDSKGRRLSYQRAVSGEDPVLPTRYFDSSQRRKNFIPEHRVVSIFYYF</sequence>
<name>A0A194QZL9_PAPMA</name>
<gene>
    <name evidence="2" type="ORF">RR48_15182</name>
</gene>
<dbReference type="AlphaFoldDB" id="A0A194QZL9"/>
<accession>A0A194QZL9</accession>